<proteinExistence type="predicted"/>
<protein>
    <submittedName>
        <fullName evidence="1">Uncharacterized protein</fullName>
    </submittedName>
</protein>
<accession>A0A4Y2RVD0</accession>
<name>A0A4Y2RVD0_ARAVE</name>
<reference evidence="1 2" key="1">
    <citation type="journal article" date="2019" name="Sci. Rep.">
        <title>Orb-weaving spider Araneus ventricosus genome elucidates the spidroin gene catalogue.</title>
        <authorList>
            <person name="Kono N."/>
            <person name="Nakamura H."/>
            <person name="Ohtoshi R."/>
            <person name="Moran D.A.P."/>
            <person name="Shinohara A."/>
            <person name="Yoshida Y."/>
            <person name="Fujiwara M."/>
            <person name="Mori M."/>
            <person name="Tomita M."/>
            <person name="Arakawa K."/>
        </authorList>
    </citation>
    <scope>NUCLEOTIDE SEQUENCE [LARGE SCALE GENOMIC DNA]</scope>
</reference>
<comment type="caution">
    <text evidence="1">The sequence shown here is derived from an EMBL/GenBank/DDBJ whole genome shotgun (WGS) entry which is preliminary data.</text>
</comment>
<dbReference type="AlphaFoldDB" id="A0A4Y2RVD0"/>
<keyword evidence="2" id="KW-1185">Reference proteome</keyword>
<dbReference type="EMBL" id="BGPR01018677">
    <property type="protein sequence ID" value="GBN79832.1"/>
    <property type="molecule type" value="Genomic_DNA"/>
</dbReference>
<gene>
    <name evidence="1" type="ORF">AVEN_218408_1</name>
</gene>
<evidence type="ECO:0000313" key="2">
    <source>
        <dbReference type="Proteomes" id="UP000499080"/>
    </source>
</evidence>
<evidence type="ECO:0000313" key="1">
    <source>
        <dbReference type="EMBL" id="GBN79832.1"/>
    </source>
</evidence>
<dbReference type="Proteomes" id="UP000499080">
    <property type="component" value="Unassembled WGS sequence"/>
</dbReference>
<sequence>MSEGGRSRSSLSSIFQNSSTTLATYMTSHYDGWIPALLQETWIRKVAAALDQNGY</sequence>
<organism evidence="1 2">
    <name type="scientific">Araneus ventricosus</name>
    <name type="common">Orbweaver spider</name>
    <name type="synonym">Epeira ventricosa</name>
    <dbReference type="NCBI Taxonomy" id="182803"/>
    <lineage>
        <taxon>Eukaryota</taxon>
        <taxon>Metazoa</taxon>
        <taxon>Ecdysozoa</taxon>
        <taxon>Arthropoda</taxon>
        <taxon>Chelicerata</taxon>
        <taxon>Arachnida</taxon>
        <taxon>Araneae</taxon>
        <taxon>Araneomorphae</taxon>
        <taxon>Entelegynae</taxon>
        <taxon>Araneoidea</taxon>
        <taxon>Araneidae</taxon>
        <taxon>Araneus</taxon>
    </lineage>
</organism>
<feature type="non-terminal residue" evidence="1">
    <location>
        <position position="55"/>
    </location>
</feature>